<evidence type="ECO:0000313" key="2">
    <source>
        <dbReference type="Proteomes" id="UP000663879"/>
    </source>
</evidence>
<organism evidence="1 2">
    <name type="scientific">Brachionus calyciflorus</name>
    <dbReference type="NCBI Taxonomy" id="104777"/>
    <lineage>
        <taxon>Eukaryota</taxon>
        <taxon>Metazoa</taxon>
        <taxon>Spiralia</taxon>
        <taxon>Gnathifera</taxon>
        <taxon>Rotifera</taxon>
        <taxon>Eurotatoria</taxon>
        <taxon>Monogononta</taxon>
        <taxon>Pseudotrocha</taxon>
        <taxon>Ploima</taxon>
        <taxon>Brachionidae</taxon>
        <taxon>Brachionus</taxon>
    </lineage>
</organism>
<dbReference type="OrthoDB" id="10480445at2759"/>
<gene>
    <name evidence="1" type="ORF">OXX778_LOCUS22762</name>
</gene>
<comment type="caution">
    <text evidence="1">The sequence shown here is derived from an EMBL/GenBank/DDBJ whole genome shotgun (WGS) entry which is preliminary data.</text>
</comment>
<proteinExistence type="predicted"/>
<protein>
    <submittedName>
        <fullName evidence="1">Uncharacterized protein</fullName>
    </submittedName>
</protein>
<feature type="non-terminal residue" evidence="1">
    <location>
        <position position="244"/>
    </location>
</feature>
<accession>A0A814RUY7</accession>
<dbReference type="AlphaFoldDB" id="A0A814RUY7"/>
<name>A0A814RUY7_9BILA</name>
<dbReference type="Proteomes" id="UP000663879">
    <property type="component" value="Unassembled WGS sequence"/>
</dbReference>
<keyword evidence="2" id="KW-1185">Reference proteome</keyword>
<reference evidence="1" key="1">
    <citation type="submission" date="2021-02" db="EMBL/GenBank/DDBJ databases">
        <authorList>
            <person name="Nowell W R."/>
        </authorList>
    </citation>
    <scope>NUCLEOTIDE SEQUENCE</scope>
    <source>
        <strain evidence="1">Ploen Becks lab</strain>
    </source>
</reference>
<evidence type="ECO:0000313" key="1">
    <source>
        <dbReference type="EMBL" id="CAF1137713.1"/>
    </source>
</evidence>
<dbReference type="EMBL" id="CAJNOC010010200">
    <property type="protein sequence ID" value="CAF1137713.1"/>
    <property type="molecule type" value="Genomic_DNA"/>
</dbReference>
<sequence length="244" mass="28128">MRTRVGWKFMKVCCSHDELDDFLDTLRPTSIFKSNLSKCGLCHSDLIEPHKMRAQYLNCISKLCGPKCEARYLVLSCEIPGNKIEIYSTNEHKEREKNSENSDQLEPIEDHLSRKCKKIIDGLIEKNITKAEDILQTLEQNQTKYELSLIPSLGTIKNFVKNKKAYLKNKQLMGNFIGNRTENLNDSSQYLNGDLGDTTCDKADETVYHNTLEDEIETLQNFIIESKPDKNHILEMFSSKIDQN</sequence>